<dbReference type="OrthoDB" id="5295305at2"/>
<dbReference type="SUPFAM" id="SSF55729">
    <property type="entry name" value="Acyl-CoA N-acyltransferases (Nat)"/>
    <property type="match status" value="1"/>
</dbReference>
<evidence type="ECO:0000313" key="5">
    <source>
        <dbReference type="EMBL" id="KPC52779.1"/>
    </source>
</evidence>
<dbReference type="Pfam" id="PF00583">
    <property type="entry name" value="Acetyltransf_1"/>
    <property type="match status" value="1"/>
</dbReference>
<feature type="domain" description="N-acetyltransferase" evidence="4">
    <location>
        <begin position="5"/>
        <end position="153"/>
    </location>
</feature>
<evidence type="ECO:0000256" key="3">
    <source>
        <dbReference type="ARBA" id="ARBA00023315"/>
    </source>
</evidence>
<dbReference type="PROSITE" id="PS51186">
    <property type="entry name" value="GNAT"/>
    <property type="match status" value="1"/>
</dbReference>
<dbReference type="RefSeq" id="WP_053938247.1">
    <property type="nucleotide sequence ID" value="NZ_LAQT01000009.1"/>
</dbReference>
<comment type="similarity">
    <text evidence="1">Belongs to the acetyltransferase family.</text>
</comment>
<comment type="caution">
    <text evidence="5">The sequence shown here is derived from an EMBL/GenBank/DDBJ whole genome shotgun (WGS) entry which is preliminary data.</text>
</comment>
<organism evidence="5 6">
    <name type="scientific">Amantichitinum ursilacus</name>
    <dbReference type="NCBI Taxonomy" id="857265"/>
    <lineage>
        <taxon>Bacteria</taxon>
        <taxon>Pseudomonadati</taxon>
        <taxon>Pseudomonadota</taxon>
        <taxon>Betaproteobacteria</taxon>
        <taxon>Neisseriales</taxon>
        <taxon>Chitinibacteraceae</taxon>
        <taxon>Amantichitinum</taxon>
    </lineage>
</organism>
<keyword evidence="2 5" id="KW-0808">Transferase</keyword>
<dbReference type="FunFam" id="3.40.630.30:FF:000064">
    <property type="entry name" value="GNAT family acetyltransferase"/>
    <property type="match status" value="1"/>
</dbReference>
<dbReference type="GO" id="GO:0008080">
    <property type="term" value="F:N-acetyltransferase activity"/>
    <property type="evidence" value="ECO:0007669"/>
    <property type="project" value="UniProtKB-ARBA"/>
</dbReference>
<evidence type="ECO:0000256" key="1">
    <source>
        <dbReference type="ARBA" id="ARBA00008694"/>
    </source>
</evidence>
<dbReference type="InterPro" id="IPR000182">
    <property type="entry name" value="GNAT_dom"/>
</dbReference>
<keyword evidence="6" id="KW-1185">Reference proteome</keyword>
<dbReference type="Gene3D" id="3.40.630.30">
    <property type="match status" value="1"/>
</dbReference>
<proteinExistence type="inferred from homology"/>
<sequence>MPIVPVIRNATPADVPAILAMVAELAEFEKLTHLLDMSEQRLHDDLFGARPVIYAVVAEVDSGVQAFALYFENYSTFLTRRGLYLEDLYVRPALRGQGLGKTLLKHLAKIAYERGYGRFDWSVLDWNANAISFYQSLGADVLPDWRICRVTGDALARLAS</sequence>
<name>A0A0N0XIY1_9NEIS</name>
<accession>A0A0N0XIY1</accession>
<evidence type="ECO:0000256" key="2">
    <source>
        <dbReference type="ARBA" id="ARBA00022679"/>
    </source>
</evidence>
<dbReference type="EMBL" id="LAQT01000009">
    <property type="protein sequence ID" value="KPC52779.1"/>
    <property type="molecule type" value="Genomic_DNA"/>
</dbReference>
<reference evidence="5 6" key="1">
    <citation type="submission" date="2015-07" db="EMBL/GenBank/DDBJ databases">
        <title>Draft genome sequence of the Amantichitinum ursilacus IGB-41, a new chitin-degrading bacterium.</title>
        <authorList>
            <person name="Kirstahler P."/>
            <person name="Guenther M."/>
            <person name="Grumaz C."/>
            <person name="Rupp S."/>
            <person name="Zibek S."/>
            <person name="Sohn K."/>
        </authorList>
    </citation>
    <scope>NUCLEOTIDE SEQUENCE [LARGE SCALE GENOMIC DNA]</scope>
    <source>
        <strain evidence="5 6">IGB-41</strain>
    </source>
</reference>
<gene>
    <name evidence="5" type="ORF">WG78_13070</name>
</gene>
<dbReference type="STRING" id="857265.WG78_13070"/>
<protein>
    <submittedName>
        <fullName evidence="5">Acetyltransferase (GNAT) family protein</fullName>
    </submittedName>
</protein>
<dbReference type="PANTHER" id="PTHR10545:SF29">
    <property type="entry name" value="GH14572P-RELATED"/>
    <property type="match status" value="1"/>
</dbReference>
<dbReference type="InterPro" id="IPR051016">
    <property type="entry name" value="Diverse_Substrate_AcTransf"/>
</dbReference>
<dbReference type="AlphaFoldDB" id="A0A0N0XIY1"/>
<dbReference type="Proteomes" id="UP000037939">
    <property type="component" value="Unassembled WGS sequence"/>
</dbReference>
<evidence type="ECO:0000259" key="4">
    <source>
        <dbReference type="PROSITE" id="PS51186"/>
    </source>
</evidence>
<keyword evidence="3" id="KW-0012">Acyltransferase</keyword>
<dbReference type="InterPro" id="IPR016181">
    <property type="entry name" value="Acyl_CoA_acyltransferase"/>
</dbReference>
<dbReference type="CDD" id="cd04301">
    <property type="entry name" value="NAT_SF"/>
    <property type="match status" value="1"/>
</dbReference>
<evidence type="ECO:0000313" key="6">
    <source>
        <dbReference type="Proteomes" id="UP000037939"/>
    </source>
</evidence>
<dbReference type="PANTHER" id="PTHR10545">
    <property type="entry name" value="DIAMINE N-ACETYLTRANSFERASE"/>
    <property type="match status" value="1"/>
</dbReference>